<dbReference type="SUPFAM" id="SSF52540">
    <property type="entry name" value="P-loop containing nucleoside triphosphate hydrolases"/>
    <property type="match status" value="1"/>
</dbReference>
<dbReference type="Gene3D" id="3.40.50.300">
    <property type="entry name" value="P-loop containing nucleotide triphosphate hydrolases"/>
    <property type="match status" value="1"/>
</dbReference>
<feature type="domain" description="KAP NTPase" evidence="1">
    <location>
        <begin position="43"/>
        <end position="301"/>
    </location>
</feature>
<dbReference type="InterPro" id="IPR052754">
    <property type="entry name" value="NTPase_KAP_P-loop"/>
</dbReference>
<evidence type="ECO:0000313" key="3">
    <source>
        <dbReference type="Proteomes" id="UP000475249"/>
    </source>
</evidence>
<dbReference type="Pfam" id="PF07693">
    <property type="entry name" value="KAP_NTPase"/>
    <property type="match status" value="1"/>
</dbReference>
<dbReference type="PANTHER" id="PTHR22674:SF6">
    <property type="entry name" value="NTPASE KAP FAMILY P-LOOP DOMAIN-CONTAINING PROTEIN 1"/>
    <property type="match status" value="1"/>
</dbReference>
<dbReference type="AlphaFoldDB" id="A0A6L9E6M6"/>
<comment type="caution">
    <text evidence="2">The sequence shown here is derived from an EMBL/GenBank/DDBJ whole genome shotgun (WGS) entry which is preliminary data.</text>
</comment>
<proteinExistence type="predicted"/>
<evidence type="ECO:0000313" key="2">
    <source>
        <dbReference type="EMBL" id="NAS10375.1"/>
    </source>
</evidence>
<dbReference type="RefSeq" id="WP_161433192.1">
    <property type="nucleotide sequence ID" value="NZ_WXYO01000001.1"/>
</dbReference>
<dbReference type="InterPro" id="IPR027417">
    <property type="entry name" value="P-loop_NTPase"/>
</dbReference>
<dbReference type="PANTHER" id="PTHR22674">
    <property type="entry name" value="NTPASE, KAP FAMILY P-LOOP DOMAIN-CONTAINING 1"/>
    <property type="match status" value="1"/>
</dbReference>
<protein>
    <recommendedName>
        <fullName evidence="1">KAP NTPase domain-containing protein</fullName>
    </recommendedName>
</protein>
<accession>A0A6L9E6M6</accession>
<gene>
    <name evidence="2" type="ORF">GTQ38_00060</name>
</gene>
<dbReference type="InterPro" id="IPR011646">
    <property type="entry name" value="KAP_P-loop"/>
</dbReference>
<evidence type="ECO:0000259" key="1">
    <source>
        <dbReference type="Pfam" id="PF07693"/>
    </source>
</evidence>
<sequence>MALLNNLPIEKLTSETDYLGIIEKADLIREVLLDNKEQFSELKMFALYGEWGSGKSTLMKYLQNKLKENFNTFFFDTWEYETDRNLPYSLLEFITSRSESAMDALGNELVGIGEKLLKGFGKSIKISFPGLTINGKYLIETLESEKDQTFFQLKKGFSTEFQRFEDKLQANNGLLYNIVFIDDLDRCEPENVLNLLSALKLFFTYGKRTIFFCGIDKKAVQEAVKTKYGDIIKANEYLEKIFDLSFTMPEHENVQKLINVYFDARTINIGSFEGRLNEKIKEFFGILRFTNPRRLKKVLNKYHLLCTFKHIDENQEYNIIPNIFIKGSSEGNFLETILTLYFLIINEFHKDKLDAFYNLELKKINFGNAVEAEARIRKTQNTLSEINAVQSFLPQGRFNIGLKGISNVVLENQQNRQEKTRTFMKIFSPHNPDYLKNAAFANSLNFKKHYLIGKKEIDYFLAEYLISHVDNIVLGDNTISDYLISDFGKMLKTYL</sequence>
<reference evidence="2 3" key="1">
    <citation type="submission" date="2020-01" db="EMBL/GenBank/DDBJ databases">
        <title>Bacteria diversity of Porities sp.</title>
        <authorList>
            <person name="Wang G."/>
        </authorList>
    </citation>
    <scope>NUCLEOTIDE SEQUENCE [LARGE SCALE GENOMIC DNA]</scope>
    <source>
        <strain evidence="2 3">R33</strain>
    </source>
</reference>
<dbReference type="EMBL" id="WXYO01000001">
    <property type="protein sequence ID" value="NAS10375.1"/>
    <property type="molecule type" value="Genomic_DNA"/>
</dbReference>
<name>A0A6L9E6M6_9FLAO</name>
<dbReference type="Proteomes" id="UP000475249">
    <property type="component" value="Unassembled WGS sequence"/>
</dbReference>
<keyword evidence="3" id="KW-1185">Reference proteome</keyword>
<organism evidence="2 3">
    <name type="scientific">Poritiphilus flavus</name>
    <dbReference type="NCBI Taxonomy" id="2697053"/>
    <lineage>
        <taxon>Bacteria</taxon>
        <taxon>Pseudomonadati</taxon>
        <taxon>Bacteroidota</taxon>
        <taxon>Flavobacteriia</taxon>
        <taxon>Flavobacteriales</taxon>
        <taxon>Flavobacteriaceae</taxon>
        <taxon>Poritiphilus</taxon>
    </lineage>
</organism>